<dbReference type="Pfam" id="PF03572">
    <property type="entry name" value="Peptidase_S41"/>
    <property type="match status" value="1"/>
</dbReference>
<dbReference type="InterPro" id="IPR012393">
    <property type="entry name" value="Tricorn_protease"/>
</dbReference>
<evidence type="ECO:0000313" key="9">
    <source>
        <dbReference type="Proteomes" id="UP000050509"/>
    </source>
</evidence>
<comment type="subcellular location">
    <subcellularLocation>
        <location evidence="1">Cytoplasm</location>
    </subcellularLocation>
</comment>
<reference evidence="8 9" key="1">
    <citation type="submission" date="2015-09" db="EMBL/GenBank/DDBJ databases">
        <title>Draft genome sequence of Kouleothrix aurantiaca JCM 19913.</title>
        <authorList>
            <person name="Hemp J."/>
        </authorList>
    </citation>
    <scope>NUCLEOTIDE SEQUENCE [LARGE SCALE GENOMIC DNA]</scope>
    <source>
        <strain evidence="8 9">COM-B</strain>
    </source>
</reference>
<gene>
    <name evidence="8" type="ORF">SE17_44340</name>
</gene>
<name>A0A0P9D141_9CHLR</name>
<dbReference type="Proteomes" id="UP000050509">
    <property type="component" value="Unassembled WGS sequence"/>
</dbReference>
<dbReference type="GO" id="GO:0008236">
    <property type="term" value="F:serine-type peptidase activity"/>
    <property type="evidence" value="ECO:0007669"/>
    <property type="project" value="UniProtKB-KW"/>
</dbReference>
<dbReference type="PANTHER" id="PTHR43253">
    <property type="entry name" value="TRICORN PROTEASE HOMOLOG 2-RELATED"/>
    <property type="match status" value="1"/>
</dbReference>
<feature type="non-terminal residue" evidence="8">
    <location>
        <position position="1"/>
    </location>
</feature>
<keyword evidence="9" id="KW-1185">Reference proteome</keyword>
<evidence type="ECO:0000256" key="2">
    <source>
        <dbReference type="ARBA" id="ARBA00008524"/>
    </source>
</evidence>
<dbReference type="InterPro" id="IPR005151">
    <property type="entry name" value="Tail-specific_protease"/>
</dbReference>
<comment type="caution">
    <text evidence="8">The sequence shown here is derived from an EMBL/GenBank/DDBJ whole genome shotgun (WGS) entry which is preliminary data.</text>
</comment>
<evidence type="ECO:0000256" key="5">
    <source>
        <dbReference type="ARBA" id="ARBA00022801"/>
    </source>
</evidence>
<keyword evidence="5" id="KW-0378">Hydrolase</keyword>
<organism evidence="8 9">
    <name type="scientific">Kouleothrix aurantiaca</name>
    <dbReference type="NCBI Taxonomy" id="186479"/>
    <lineage>
        <taxon>Bacteria</taxon>
        <taxon>Bacillati</taxon>
        <taxon>Chloroflexota</taxon>
        <taxon>Chloroflexia</taxon>
        <taxon>Chloroflexales</taxon>
        <taxon>Roseiflexineae</taxon>
        <taxon>Roseiflexaceae</taxon>
        <taxon>Kouleothrix</taxon>
    </lineage>
</organism>
<proteinExistence type="inferred from homology"/>
<keyword evidence="3" id="KW-0963">Cytoplasm</keyword>
<evidence type="ECO:0000256" key="6">
    <source>
        <dbReference type="ARBA" id="ARBA00022825"/>
    </source>
</evidence>
<accession>A0A0P9D141</accession>
<dbReference type="GO" id="GO:0006508">
    <property type="term" value="P:proteolysis"/>
    <property type="evidence" value="ECO:0007669"/>
    <property type="project" value="UniProtKB-KW"/>
</dbReference>
<dbReference type="CDD" id="cd07562">
    <property type="entry name" value="Peptidase_S41_TRI"/>
    <property type="match status" value="1"/>
</dbReference>
<evidence type="ECO:0000256" key="3">
    <source>
        <dbReference type="ARBA" id="ARBA00022490"/>
    </source>
</evidence>
<dbReference type="Gene3D" id="3.90.226.10">
    <property type="entry name" value="2-enoyl-CoA Hydratase, Chain A, domain 1"/>
    <property type="match status" value="1"/>
</dbReference>
<evidence type="ECO:0000313" key="8">
    <source>
        <dbReference type="EMBL" id="KPV43202.1"/>
    </source>
</evidence>
<dbReference type="Gene3D" id="2.30.42.10">
    <property type="match status" value="1"/>
</dbReference>
<dbReference type="EMBL" id="LJCR01003775">
    <property type="protein sequence ID" value="KPV43202.1"/>
    <property type="molecule type" value="Genomic_DNA"/>
</dbReference>
<protein>
    <recommendedName>
        <fullName evidence="7">Tail specific protease domain-containing protein</fullName>
    </recommendedName>
</protein>
<evidence type="ECO:0000256" key="1">
    <source>
        <dbReference type="ARBA" id="ARBA00004496"/>
    </source>
</evidence>
<dbReference type="AlphaFoldDB" id="A0A0P9D141"/>
<dbReference type="InterPro" id="IPR029045">
    <property type="entry name" value="ClpP/crotonase-like_dom_sf"/>
</dbReference>
<evidence type="ECO:0000259" key="7">
    <source>
        <dbReference type="Pfam" id="PF03572"/>
    </source>
</evidence>
<dbReference type="GO" id="GO:0005737">
    <property type="term" value="C:cytoplasm"/>
    <property type="evidence" value="ECO:0007669"/>
    <property type="project" value="UniProtKB-SubCell"/>
</dbReference>
<feature type="domain" description="Tail specific protease" evidence="7">
    <location>
        <begin position="57"/>
        <end position="164"/>
    </location>
</feature>
<comment type="similarity">
    <text evidence="2">Belongs to the peptidase S41B family.</text>
</comment>
<dbReference type="SUPFAM" id="SSF52096">
    <property type="entry name" value="ClpP/crotonase"/>
    <property type="match status" value="1"/>
</dbReference>
<keyword evidence="4" id="KW-0645">Protease</keyword>
<evidence type="ECO:0000256" key="4">
    <source>
        <dbReference type="ARBA" id="ARBA00022670"/>
    </source>
</evidence>
<dbReference type="InterPro" id="IPR036034">
    <property type="entry name" value="PDZ_sf"/>
</dbReference>
<dbReference type="PANTHER" id="PTHR43253:SF1">
    <property type="entry name" value="TRICORN PROTEASE HOMOLOG 2-RELATED"/>
    <property type="match status" value="1"/>
</dbReference>
<keyword evidence="6" id="KW-0720">Serine protease</keyword>
<sequence length="165" mass="18637">LLHLAVGRRVRLRLAPAGGEPYELALRPVTSGAYDQLRYRGWVHANKAYVSKVSNGRLGYVHIRRMDYDSYQQFLADLDSENHSKAGVIVDLRFNPGGFISTFILDVLARRSVLLKTFRNRRPIDAGYASGNRLLNKPTILVINENSYSNAEIMAESYRRLGLGK</sequence>
<feature type="non-terminal residue" evidence="8">
    <location>
        <position position="165"/>
    </location>
</feature>